<dbReference type="GO" id="GO:0008360">
    <property type="term" value="P:regulation of cell shape"/>
    <property type="evidence" value="ECO:0007669"/>
    <property type="project" value="UniProtKB-KW"/>
</dbReference>
<dbReference type="GO" id="GO:0006508">
    <property type="term" value="P:proteolysis"/>
    <property type="evidence" value="ECO:0007669"/>
    <property type="project" value="UniProtKB-KW"/>
</dbReference>
<dbReference type="GO" id="GO:0030288">
    <property type="term" value="C:outer membrane-bounded periplasmic space"/>
    <property type="evidence" value="ECO:0007669"/>
    <property type="project" value="TreeGrafter"/>
</dbReference>
<sequence>MSQNVNSRKAKKQAKKKNKKINWKKIFIVLGIIGLIGMFMIGGVVFSMVKDAPPLDAEELQVPLSTTILDRDGEVVTELGAQKRELIEYDEVPQVLEDAILATEDARFYEHSGIDLRRIGGAVLANIKDGFGAQGASTITQQVVKNAFLTSEKSIERKVQEQYLAFQLEQEYEKEEILAMYLNIIAFGKDIYGVQKASEAFYGKENLDDLTLPEAALLAGIPQRPNAYNPYIDPELAEQRRNIVLNAMVNQGKITDEEANQAKEVKVTEMIQDSYESTLPYEAFIEQVLKETEEHLDDEVDVLSAGLTIHTTLDRDAQEHLEYLLSDESPISFTDEELQTGVSVLDTQTGAVLALGDSRNREGLWSGYNYAILKNGRQPGSTIKPIFDYGPAIEYEQWSTYHQLEDEEITYGNDNTKLTNFDDQYRGWMSMREALYQSINVPAFKTMDEVRSNNSEDAIKDFVKGLGLDIETLYDSDAIGGHNQYNTLEMAGAYAAFGNGGIYNEPHAVTKIEYPEKQEVIEIEPESNIAMEDYTAYMITDVLKDVIRQPDGSASNMNVGNLPVAGKTGTTDDVKDSWFVGYTTNYTISTWTGYPSPAELSWENRQIPKQVFSNMILKMSEGVETSDFEMPSSVVEEEIEEGTWPAKLPSDYTPENEIITELFVDGTQPSEVSEEYDQLDPVTNLSAEYDEDNNVIDVSWSHPNQDEGIAYQIRVSVDGSDMQPVGTVEETQITFDQITPGSEYTFEVTAVDPDDSDNQSEPAETSVETPDEDSDFWDEFFGDDEEEQNEEDENEDGSGGDDEGNPDEGGNDEGSNGDNEDEDEEESGDEEEDDNTGDEEVVDPDPIEEDE</sequence>
<dbReference type="Gene3D" id="2.60.40.10">
    <property type="entry name" value="Immunoglobulins"/>
    <property type="match status" value="1"/>
</dbReference>
<comment type="similarity">
    <text evidence="1">In the C-terminal section; belongs to the transpeptidase family.</text>
</comment>
<dbReference type="Proteomes" id="UP000276443">
    <property type="component" value="Unassembled WGS sequence"/>
</dbReference>
<dbReference type="SMART" id="SM00060">
    <property type="entry name" value="FN3"/>
    <property type="match status" value="1"/>
</dbReference>
<feature type="region of interest" description="Disordered" evidence="14">
    <location>
        <begin position="751"/>
        <end position="851"/>
    </location>
</feature>
<gene>
    <name evidence="17" type="ORF">EDC24_0683</name>
</gene>
<dbReference type="GO" id="GO:0071555">
    <property type="term" value="P:cell wall organization"/>
    <property type="evidence" value="ECO:0007669"/>
    <property type="project" value="UniProtKB-KW"/>
</dbReference>
<feature type="compositionally biased region" description="Acidic residues" evidence="14">
    <location>
        <begin position="818"/>
        <end position="851"/>
    </location>
</feature>
<keyword evidence="3" id="KW-0121">Carboxypeptidase</keyword>
<evidence type="ECO:0000256" key="1">
    <source>
        <dbReference type="ARBA" id="ARBA00007090"/>
    </source>
</evidence>
<dbReference type="AlphaFoldDB" id="A0A3N5BG79"/>
<dbReference type="Pfam" id="PF00912">
    <property type="entry name" value="Transgly"/>
    <property type="match status" value="1"/>
</dbReference>
<dbReference type="FunFam" id="1.10.3810.10:FF:000001">
    <property type="entry name" value="Penicillin-binding protein 1A"/>
    <property type="match status" value="1"/>
</dbReference>
<evidence type="ECO:0000313" key="18">
    <source>
        <dbReference type="Proteomes" id="UP000276443"/>
    </source>
</evidence>
<dbReference type="Gene3D" id="3.40.710.10">
    <property type="entry name" value="DD-peptidase/beta-lactamase superfamily"/>
    <property type="match status" value="1"/>
</dbReference>
<dbReference type="InterPro" id="IPR036116">
    <property type="entry name" value="FN3_sf"/>
</dbReference>
<proteinExistence type="inferred from homology"/>
<dbReference type="InterPro" id="IPR001264">
    <property type="entry name" value="Glyco_trans_51"/>
</dbReference>
<dbReference type="GO" id="GO:0009002">
    <property type="term" value="F:serine-type D-Ala-D-Ala carboxypeptidase activity"/>
    <property type="evidence" value="ECO:0007669"/>
    <property type="project" value="UniProtKB-EC"/>
</dbReference>
<evidence type="ECO:0000256" key="7">
    <source>
        <dbReference type="ARBA" id="ARBA00022801"/>
    </source>
</evidence>
<dbReference type="InterPro" id="IPR001460">
    <property type="entry name" value="PCN-bd_Tpept"/>
</dbReference>
<dbReference type="InterPro" id="IPR023346">
    <property type="entry name" value="Lysozyme-like_dom_sf"/>
</dbReference>
<evidence type="ECO:0000256" key="2">
    <source>
        <dbReference type="ARBA" id="ARBA00007739"/>
    </source>
</evidence>
<evidence type="ECO:0000256" key="14">
    <source>
        <dbReference type="SAM" id="MobiDB-lite"/>
    </source>
</evidence>
<keyword evidence="9" id="KW-0573">Peptidoglycan synthesis</keyword>
<dbReference type="InterPro" id="IPR012338">
    <property type="entry name" value="Beta-lactam/transpept-like"/>
</dbReference>
<comment type="similarity">
    <text evidence="2">In the N-terminal section; belongs to the glycosyltransferase 51 family.</text>
</comment>
<dbReference type="PANTHER" id="PTHR32282:SF29">
    <property type="entry name" value="PENICILLIN-BINDING PROTEIN 1A"/>
    <property type="match status" value="1"/>
</dbReference>
<keyword evidence="7" id="KW-0378">Hydrolase</keyword>
<evidence type="ECO:0000256" key="13">
    <source>
        <dbReference type="ARBA" id="ARBA00049902"/>
    </source>
</evidence>
<dbReference type="GO" id="GO:0008955">
    <property type="term" value="F:peptidoglycan glycosyltransferase activity"/>
    <property type="evidence" value="ECO:0007669"/>
    <property type="project" value="UniProtKB-EC"/>
</dbReference>
<name>A0A3N5BG79_9BACI</name>
<evidence type="ECO:0000256" key="4">
    <source>
        <dbReference type="ARBA" id="ARBA00022670"/>
    </source>
</evidence>
<evidence type="ECO:0000256" key="5">
    <source>
        <dbReference type="ARBA" id="ARBA00022676"/>
    </source>
</evidence>
<reference evidence="17 18" key="1">
    <citation type="submission" date="2018-11" db="EMBL/GenBank/DDBJ databases">
        <title>Genomic Encyclopedia of Type Strains, Phase IV (KMG-IV): sequencing the most valuable type-strain genomes for metagenomic binning, comparative biology and taxonomic classification.</title>
        <authorList>
            <person name="Goeker M."/>
        </authorList>
    </citation>
    <scope>NUCLEOTIDE SEQUENCE [LARGE SCALE GENOMIC DNA]</scope>
    <source>
        <strain evidence="17 18">DSM 18090</strain>
    </source>
</reference>
<keyword evidence="5" id="KW-0328">Glycosyltransferase</keyword>
<keyword evidence="11" id="KW-0961">Cell wall biogenesis/degradation</keyword>
<dbReference type="InterPro" id="IPR036950">
    <property type="entry name" value="PBP_transglycosylase"/>
</dbReference>
<protein>
    <submittedName>
        <fullName evidence="17">Penicillin-binding protein 1A</fullName>
    </submittedName>
</protein>
<comment type="catalytic activity">
    <reaction evidence="13">
        <text>[GlcNAc-(1-&gt;4)-Mur2Ac(oyl-L-Ala-gamma-D-Glu-L-Lys-D-Ala-D-Ala)](n)-di-trans,octa-cis-undecaprenyl diphosphate + beta-D-GlcNAc-(1-&gt;4)-Mur2Ac(oyl-L-Ala-gamma-D-Glu-L-Lys-D-Ala-D-Ala)-di-trans,octa-cis-undecaprenyl diphosphate = [GlcNAc-(1-&gt;4)-Mur2Ac(oyl-L-Ala-gamma-D-Glu-L-Lys-D-Ala-D-Ala)](n+1)-di-trans,octa-cis-undecaprenyl diphosphate + di-trans,octa-cis-undecaprenyl diphosphate + H(+)</text>
        <dbReference type="Rhea" id="RHEA:23708"/>
        <dbReference type="Rhea" id="RHEA-COMP:9602"/>
        <dbReference type="Rhea" id="RHEA-COMP:9603"/>
        <dbReference type="ChEBI" id="CHEBI:15378"/>
        <dbReference type="ChEBI" id="CHEBI:58405"/>
        <dbReference type="ChEBI" id="CHEBI:60033"/>
        <dbReference type="ChEBI" id="CHEBI:78435"/>
        <dbReference type="EC" id="2.4.99.28"/>
    </reaction>
</comment>
<dbReference type="CDD" id="cd00063">
    <property type="entry name" value="FN3"/>
    <property type="match status" value="1"/>
</dbReference>
<comment type="caution">
    <text evidence="17">The sequence shown here is derived from an EMBL/GenBank/DDBJ whole genome shotgun (WGS) entry which is preliminary data.</text>
</comment>
<evidence type="ECO:0000259" key="16">
    <source>
        <dbReference type="PROSITE" id="PS50853"/>
    </source>
</evidence>
<evidence type="ECO:0000256" key="6">
    <source>
        <dbReference type="ARBA" id="ARBA00022679"/>
    </source>
</evidence>
<keyword evidence="15" id="KW-0472">Membrane</keyword>
<keyword evidence="8" id="KW-0133">Cell shape</keyword>
<dbReference type="GO" id="GO:0008658">
    <property type="term" value="F:penicillin binding"/>
    <property type="evidence" value="ECO:0007669"/>
    <property type="project" value="InterPro"/>
</dbReference>
<dbReference type="InterPro" id="IPR050396">
    <property type="entry name" value="Glycosyltr_51/Transpeptidase"/>
</dbReference>
<dbReference type="PROSITE" id="PS50853">
    <property type="entry name" value="FN3"/>
    <property type="match status" value="1"/>
</dbReference>
<dbReference type="NCBIfam" id="TIGR02074">
    <property type="entry name" value="PBP_1a_fam"/>
    <property type="match status" value="1"/>
</dbReference>
<organism evidence="17 18">
    <name type="scientific">Aquisalibacillus elongatus</name>
    <dbReference type="NCBI Taxonomy" id="485577"/>
    <lineage>
        <taxon>Bacteria</taxon>
        <taxon>Bacillati</taxon>
        <taxon>Bacillota</taxon>
        <taxon>Bacilli</taxon>
        <taxon>Bacillales</taxon>
        <taxon>Bacillaceae</taxon>
        <taxon>Aquisalibacillus</taxon>
    </lineage>
</organism>
<evidence type="ECO:0000256" key="11">
    <source>
        <dbReference type="ARBA" id="ARBA00023316"/>
    </source>
</evidence>
<keyword evidence="15" id="KW-0812">Transmembrane</keyword>
<dbReference type="PANTHER" id="PTHR32282">
    <property type="entry name" value="BINDING PROTEIN TRANSPEPTIDASE, PUTATIVE-RELATED"/>
    <property type="match status" value="1"/>
</dbReference>
<feature type="domain" description="Fibronectin type-III" evidence="16">
    <location>
        <begin position="681"/>
        <end position="773"/>
    </location>
</feature>
<evidence type="ECO:0000256" key="10">
    <source>
        <dbReference type="ARBA" id="ARBA00023268"/>
    </source>
</evidence>
<evidence type="ECO:0000256" key="9">
    <source>
        <dbReference type="ARBA" id="ARBA00022984"/>
    </source>
</evidence>
<dbReference type="SUPFAM" id="SSF49265">
    <property type="entry name" value="Fibronectin type III"/>
    <property type="match status" value="1"/>
</dbReference>
<dbReference type="Gene3D" id="1.10.3810.10">
    <property type="entry name" value="Biosynthetic peptidoglycan transglycosylase-like"/>
    <property type="match status" value="1"/>
</dbReference>
<dbReference type="RefSeq" id="WP_170158454.1">
    <property type="nucleotide sequence ID" value="NZ_RKRF01000007.1"/>
</dbReference>
<feature type="compositionally biased region" description="Acidic residues" evidence="14">
    <location>
        <begin position="769"/>
        <end position="811"/>
    </location>
</feature>
<evidence type="ECO:0000256" key="15">
    <source>
        <dbReference type="SAM" id="Phobius"/>
    </source>
</evidence>
<keyword evidence="10" id="KW-0511">Multifunctional enzyme</keyword>
<evidence type="ECO:0000256" key="12">
    <source>
        <dbReference type="ARBA" id="ARBA00034000"/>
    </source>
</evidence>
<dbReference type="EMBL" id="RKRF01000007">
    <property type="protein sequence ID" value="RPF55799.1"/>
    <property type="molecule type" value="Genomic_DNA"/>
</dbReference>
<evidence type="ECO:0000256" key="8">
    <source>
        <dbReference type="ARBA" id="ARBA00022960"/>
    </source>
</evidence>
<accession>A0A3N5BG79</accession>
<dbReference type="Pfam" id="PF00905">
    <property type="entry name" value="Transpeptidase"/>
    <property type="match status" value="1"/>
</dbReference>
<dbReference type="SUPFAM" id="SSF53955">
    <property type="entry name" value="Lysozyme-like"/>
    <property type="match status" value="1"/>
</dbReference>
<dbReference type="InterPro" id="IPR003961">
    <property type="entry name" value="FN3_dom"/>
</dbReference>
<comment type="catalytic activity">
    <reaction evidence="12">
        <text>Preferential cleavage: (Ac)2-L-Lys-D-Ala-|-D-Ala. Also transpeptidation of peptidyl-alanyl moieties that are N-acyl substituents of D-alanine.</text>
        <dbReference type="EC" id="3.4.16.4"/>
    </reaction>
</comment>
<dbReference type="InterPro" id="IPR013783">
    <property type="entry name" value="Ig-like_fold"/>
</dbReference>
<keyword evidence="18" id="KW-1185">Reference proteome</keyword>
<feature type="compositionally biased region" description="Polar residues" evidence="14">
    <location>
        <begin position="759"/>
        <end position="768"/>
    </location>
</feature>
<feature type="transmembrane region" description="Helical" evidence="15">
    <location>
        <begin position="26"/>
        <end position="49"/>
    </location>
</feature>
<dbReference type="Pfam" id="PF00041">
    <property type="entry name" value="fn3"/>
    <property type="match status" value="1"/>
</dbReference>
<evidence type="ECO:0000313" key="17">
    <source>
        <dbReference type="EMBL" id="RPF55799.1"/>
    </source>
</evidence>
<keyword evidence="15" id="KW-1133">Transmembrane helix</keyword>
<evidence type="ECO:0000256" key="3">
    <source>
        <dbReference type="ARBA" id="ARBA00022645"/>
    </source>
</evidence>
<dbReference type="GO" id="GO:0009252">
    <property type="term" value="P:peptidoglycan biosynthetic process"/>
    <property type="evidence" value="ECO:0007669"/>
    <property type="project" value="UniProtKB-KW"/>
</dbReference>
<dbReference type="SUPFAM" id="SSF56601">
    <property type="entry name" value="beta-lactamase/transpeptidase-like"/>
    <property type="match status" value="1"/>
</dbReference>
<keyword evidence="4" id="KW-0645">Protease</keyword>
<keyword evidence="6" id="KW-0808">Transferase</keyword>